<dbReference type="HOGENOM" id="CLU_026244_3_0_11"/>
<feature type="domain" description="Rieske" evidence="7">
    <location>
        <begin position="48"/>
        <end position="154"/>
    </location>
</feature>
<dbReference type="PRINTS" id="PR00090">
    <property type="entry name" value="RNGDIOXGNASE"/>
</dbReference>
<dbReference type="GO" id="GO:0016705">
    <property type="term" value="F:oxidoreductase activity, acting on paired donors, with incorporation or reduction of molecular oxygen"/>
    <property type="evidence" value="ECO:0007669"/>
    <property type="project" value="UniProtKB-ARBA"/>
</dbReference>
<dbReference type="InterPro" id="IPR001663">
    <property type="entry name" value="Rng_hydr_dOase-A"/>
</dbReference>
<dbReference type="AlphaFoldDB" id="F5XMT6"/>
<comment type="cofactor">
    <cofactor evidence="1">
        <name>Fe cation</name>
        <dbReference type="ChEBI" id="CHEBI:24875"/>
    </cofactor>
</comment>
<dbReference type="InterPro" id="IPR036922">
    <property type="entry name" value="Rieske_2Fe-2S_sf"/>
</dbReference>
<dbReference type="InterPro" id="IPR017941">
    <property type="entry name" value="Rieske_2Fe-2S"/>
</dbReference>
<dbReference type="Gene3D" id="2.102.10.10">
    <property type="entry name" value="Rieske [2Fe-2S] iron-sulphur domain"/>
    <property type="match status" value="1"/>
</dbReference>
<evidence type="ECO:0000256" key="1">
    <source>
        <dbReference type="ARBA" id="ARBA00001962"/>
    </source>
</evidence>
<dbReference type="CDD" id="cd08884">
    <property type="entry name" value="RHO_alpha_C_GbcA-like"/>
    <property type="match status" value="1"/>
</dbReference>
<proteinExistence type="predicted"/>
<dbReference type="Pfam" id="PF00848">
    <property type="entry name" value="Ring_hydroxyl_A"/>
    <property type="match status" value="1"/>
</dbReference>
<keyword evidence="3" id="KW-0479">Metal-binding</keyword>
<dbReference type="SUPFAM" id="SSF50022">
    <property type="entry name" value="ISP domain"/>
    <property type="match status" value="1"/>
</dbReference>
<dbReference type="GO" id="GO:0051537">
    <property type="term" value="F:2 iron, 2 sulfur cluster binding"/>
    <property type="evidence" value="ECO:0007669"/>
    <property type="project" value="UniProtKB-KW"/>
</dbReference>
<dbReference type="InterPro" id="IPR015879">
    <property type="entry name" value="Ring_hydroxy_dOase_asu_C_dom"/>
</dbReference>
<dbReference type="Proteomes" id="UP000007947">
    <property type="component" value="Chromosome"/>
</dbReference>
<dbReference type="GO" id="GO:0004497">
    <property type="term" value="F:monooxygenase activity"/>
    <property type="evidence" value="ECO:0007669"/>
    <property type="project" value="UniProtKB-ARBA"/>
</dbReference>
<dbReference type="Gene3D" id="3.90.380.10">
    <property type="entry name" value="Naphthalene 1,2-dioxygenase Alpha Subunit, Chain A, domain 1"/>
    <property type="match status" value="1"/>
</dbReference>
<accession>F5XMT6</accession>
<keyword evidence="4" id="KW-0560">Oxidoreductase</keyword>
<dbReference type="EMBL" id="AP012204">
    <property type="protein sequence ID" value="BAK34009.1"/>
    <property type="molecule type" value="Genomic_DNA"/>
</dbReference>
<evidence type="ECO:0000256" key="5">
    <source>
        <dbReference type="ARBA" id="ARBA00023004"/>
    </source>
</evidence>
<keyword evidence="6" id="KW-0411">Iron-sulfur</keyword>
<evidence type="ECO:0000256" key="6">
    <source>
        <dbReference type="ARBA" id="ARBA00023014"/>
    </source>
</evidence>
<dbReference type="PANTHER" id="PTHR43756:SF5">
    <property type="entry name" value="CHOLINE MONOOXYGENASE, CHLOROPLASTIC"/>
    <property type="match status" value="1"/>
</dbReference>
<sequence>MSLAIQTPPVELETLVRDRAVGYSLAAPFYASQEIFDLDLEVIFGRHWLFSAVTAEIPDAGDYLTIDIGPYAVIIVRDDDEEIRAFHNVCRHRGSRLLKDACGSVGNIVCPYHQWTYRPDGDLIFAESQPDTFDKSRFGLNPVNVKVVAGLIFVCFSDNPPDDFDEVAEFLEPYLAPYDLTNAKVAHQTDLVEEGNWKLVMENNRECQHCDGAHPELVSAYFPLFGYSEDDITPRLRPVFERYQAARADLDRVCLLRGFPQEERRELDTRATGFQLSHLALDGAGISFSEGGAQLCKKLLGTMTEPRFGDLSLHLQPNSWFHFLSDHAVVFRVLPISPEKSIVRSTWLVHPDAVEGVDYDVESLTAVWEATNREDRELVADTQNGVMNPGYIPGPYSLVEDDVEAFANWYITRLQHHVAAFR</sequence>
<dbReference type="eggNOG" id="COG4638">
    <property type="taxonomic scope" value="Bacteria"/>
</dbReference>
<protein>
    <submittedName>
        <fullName evidence="8">Putative iron-sulfur protein</fullName>
    </submittedName>
</protein>
<gene>
    <name evidence="8" type="ordered locus">MLP_09950</name>
</gene>
<evidence type="ECO:0000256" key="3">
    <source>
        <dbReference type="ARBA" id="ARBA00022723"/>
    </source>
</evidence>
<dbReference type="RefSeq" id="WP_013861892.1">
    <property type="nucleotide sequence ID" value="NC_015635.1"/>
</dbReference>
<organism evidence="8 9">
    <name type="scientific">Microlunatus phosphovorus (strain ATCC 700054 / DSM 10555 / JCM 9379 / NBRC 101784 / NCIMB 13414 / VKM Ac-1990 / NM-1)</name>
    <dbReference type="NCBI Taxonomy" id="1032480"/>
    <lineage>
        <taxon>Bacteria</taxon>
        <taxon>Bacillati</taxon>
        <taxon>Actinomycetota</taxon>
        <taxon>Actinomycetes</taxon>
        <taxon>Propionibacteriales</taxon>
        <taxon>Propionibacteriaceae</taxon>
        <taxon>Microlunatus</taxon>
    </lineage>
</organism>
<dbReference type="Pfam" id="PF00355">
    <property type="entry name" value="Rieske"/>
    <property type="match status" value="1"/>
</dbReference>
<evidence type="ECO:0000313" key="8">
    <source>
        <dbReference type="EMBL" id="BAK34009.1"/>
    </source>
</evidence>
<keyword evidence="9" id="KW-1185">Reference proteome</keyword>
<evidence type="ECO:0000313" key="9">
    <source>
        <dbReference type="Proteomes" id="UP000007947"/>
    </source>
</evidence>
<dbReference type="GO" id="GO:0005506">
    <property type="term" value="F:iron ion binding"/>
    <property type="evidence" value="ECO:0007669"/>
    <property type="project" value="InterPro"/>
</dbReference>
<keyword evidence="5" id="KW-0408">Iron</keyword>
<dbReference type="OrthoDB" id="5243643at2"/>
<reference evidence="8 9" key="1">
    <citation type="submission" date="2011-05" db="EMBL/GenBank/DDBJ databases">
        <title>Whole genome sequence of Microlunatus phosphovorus NM-1.</title>
        <authorList>
            <person name="Hosoyama A."/>
            <person name="Sasaki K."/>
            <person name="Harada T."/>
            <person name="Igarashi R."/>
            <person name="Kawakoshi A."/>
            <person name="Sasagawa M."/>
            <person name="Fukada J."/>
            <person name="Nakamura S."/>
            <person name="Katano Y."/>
            <person name="Hanada S."/>
            <person name="Kamagata Y."/>
            <person name="Nakamura N."/>
            <person name="Yamazaki S."/>
            <person name="Fujita N."/>
        </authorList>
    </citation>
    <scope>NUCLEOTIDE SEQUENCE [LARGE SCALE GENOMIC DNA]</scope>
    <source>
        <strain evidence="9">ATCC 700054 / DSM 10555 / JCM 9379 / NBRC 101784 / NCIMB 13414 / VKM Ac-1990 / NM-1</strain>
    </source>
</reference>
<evidence type="ECO:0000259" key="7">
    <source>
        <dbReference type="PROSITE" id="PS51296"/>
    </source>
</evidence>
<evidence type="ECO:0000256" key="2">
    <source>
        <dbReference type="ARBA" id="ARBA00022714"/>
    </source>
</evidence>
<dbReference type="KEGG" id="mph:MLP_09950"/>
<dbReference type="PANTHER" id="PTHR43756">
    <property type="entry name" value="CHOLINE MONOOXYGENASE, CHLOROPLASTIC"/>
    <property type="match status" value="1"/>
</dbReference>
<dbReference type="STRING" id="1032480.MLP_09950"/>
<evidence type="ECO:0000256" key="4">
    <source>
        <dbReference type="ARBA" id="ARBA00023002"/>
    </source>
</evidence>
<name>F5XMT6_MICPN</name>
<keyword evidence="2" id="KW-0001">2Fe-2S</keyword>
<dbReference type="SUPFAM" id="SSF55961">
    <property type="entry name" value="Bet v1-like"/>
    <property type="match status" value="1"/>
</dbReference>
<dbReference type="PROSITE" id="PS51296">
    <property type="entry name" value="RIESKE"/>
    <property type="match status" value="1"/>
</dbReference>
<dbReference type="CDD" id="cd03469">
    <property type="entry name" value="Rieske_RO_Alpha_N"/>
    <property type="match status" value="1"/>
</dbReference>